<sequence length="128" mass="14945">MYEESRGRQYSIAREIGQLNVSAWLISVANTTCKQPDSRFLALEALVEIRALQESRIIVLENSNSMRRDNRTLNEISRNASYQFPHYRHMNSRHEPLLWLPDIVAWCYGRGGLWRDAVEPLVDEVIEL</sequence>
<dbReference type="AlphaFoldDB" id="A0A094PRK4"/>
<evidence type="ECO:0000313" key="1">
    <source>
        <dbReference type="EMBL" id="KGA14375.1"/>
    </source>
</evidence>
<comment type="caution">
    <text evidence="1">The sequence shown here is derived from an EMBL/GenBank/DDBJ whole genome shotgun (WGS) entry which is preliminary data.</text>
</comment>
<proteinExistence type="predicted"/>
<gene>
    <name evidence="1" type="ORF">GM51_17395</name>
</gene>
<reference evidence="1" key="1">
    <citation type="submission" date="2014-06" db="EMBL/GenBank/DDBJ databases">
        <title>Key roles for freshwater Actinobacteria revealed by deep metagenomic sequencing.</title>
        <authorList>
            <person name="Ghai R."/>
            <person name="Mizuno C.M."/>
            <person name="Picazo A."/>
            <person name="Camacho A."/>
            <person name="Rodriguez-Valera F."/>
        </authorList>
    </citation>
    <scope>NUCLEOTIDE SEQUENCE</scope>
</reference>
<protein>
    <submittedName>
        <fullName evidence="1">Uncharacterized protein</fullName>
    </submittedName>
</protein>
<dbReference type="EMBL" id="JNSL01000150">
    <property type="protein sequence ID" value="KGA14375.1"/>
    <property type="molecule type" value="Genomic_DNA"/>
</dbReference>
<name>A0A094PRK4_9ZZZZ</name>
<accession>A0A094PRK4</accession>
<organism evidence="1">
    <name type="scientific">freshwater metagenome</name>
    <dbReference type="NCBI Taxonomy" id="449393"/>
    <lineage>
        <taxon>unclassified sequences</taxon>
        <taxon>metagenomes</taxon>
        <taxon>ecological metagenomes</taxon>
    </lineage>
</organism>